<dbReference type="SUPFAM" id="SSF64182">
    <property type="entry name" value="DHH phosphoesterases"/>
    <property type="match status" value="1"/>
</dbReference>
<organism evidence="3 4">
    <name type="scientific">Jonquetella anthropi DSM 22815</name>
    <dbReference type="NCBI Taxonomy" id="885272"/>
    <lineage>
        <taxon>Bacteria</taxon>
        <taxon>Thermotogati</taxon>
        <taxon>Synergistota</taxon>
        <taxon>Synergistia</taxon>
        <taxon>Synergistales</taxon>
        <taxon>Dethiosulfovibrionaceae</taxon>
        <taxon>Jonquetella</taxon>
    </lineage>
</organism>
<feature type="domain" description="DDH" evidence="1">
    <location>
        <begin position="19"/>
        <end position="148"/>
    </location>
</feature>
<evidence type="ECO:0000259" key="1">
    <source>
        <dbReference type="Pfam" id="PF01368"/>
    </source>
</evidence>
<dbReference type="Gene3D" id="3.10.310.30">
    <property type="match status" value="1"/>
</dbReference>
<feature type="domain" description="DHHA1" evidence="2">
    <location>
        <begin position="224"/>
        <end position="307"/>
    </location>
</feature>
<dbReference type="Pfam" id="PF02272">
    <property type="entry name" value="DHHA1"/>
    <property type="match status" value="1"/>
</dbReference>
<dbReference type="GO" id="GO:0003676">
    <property type="term" value="F:nucleic acid binding"/>
    <property type="evidence" value="ECO:0007669"/>
    <property type="project" value="InterPro"/>
</dbReference>
<name>H0UJT4_9BACT</name>
<dbReference type="InterPro" id="IPR001667">
    <property type="entry name" value="DDH_dom"/>
</dbReference>
<reference evidence="3 4" key="1">
    <citation type="submission" date="2011-11" db="EMBL/GenBank/DDBJ databases">
        <title>The Noncontiguous Finished genome of Jonquetella anthropi DSM 22815.</title>
        <authorList>
            <consortium name="US DOE Joint Genome Institute (JGI-PGF)"/>
            <person name="Lucas S."/>
            <person name="Copeland A."/>
            <person name="Lapidus A."/>
            <person name="Glavina del Rio T."/>
            <person name="Dalin E."/>
            <person name="Tice H."/>
            <person name="Bruce D."/>
            <person name="Goodwin L."/>
            <person name="Pitluck S."/>
            <person name="Peters L."/>
            <person name="Mikhailova N."/>
            <person name="Held B."/>
            <person name="Kyrpides N."/>
            <person name="Mavromatis K."/>
            <person name="Ivanova N."/>
            <person name="Markowitz V."/>
            <person name="Cheng J.-F."/>
            <person name="Hugenholtz P."/>
            <person name="Woyke T."/>
            <person name="Wu D."/>
            <person name="Gronow S."/>
            <person name="Wellnitz S."/>
            <person name="Brambilla E."/>
            <person name="Klenk H.-P."/>
            <person name="Eisen J.A."/>
        </authorList>
    </citation>
    <scope>NUCLEOTIDE SEQUENCE [LARGE SCALE GENOMIC DNA]</scope>
    <source>
        <strain evidence="3 4">DSM 22815</strain>
    </source>
</reference>
<dbReference type="Gene3D" id="3.90.1640.10">
    <property type="entry name" value="inorganic pyrophosphatase (n-terminal core)"/>
    <property type="match status" value="1"/>
</dbReference>
<keyword evidence="4" id="KW-1185">Reference proteome</keyword>
<dbReference type="AlphaFoldDB" id="H0UJT4"/>
<evidence type="ECO:0000313" key="4">
    <source>
        <dbReference type="Proteomes" id="UP000003806"/>
    </source>
</evidence>
<dbReference type="InterPro" id="IPR051319">
    <property type="entry name" value="Oligoribo/pAp-PDE_c-di-AMP_PDE"/>
</dbReference>
<dbReference type="eggNOG" id="COG0618">
    <property type="taxonomic scope" value="Bacteria"/>
</dbReference>
<dbReference type="InterPro" id="IPR038763">
    <property type="entry name" value="DHH_sf"/>
</dbReference>
<dbReference type="RefSeq" id="WP_008520587.1">
    <property type="nucleotide sequence ID" value="NZ_CM001376.1"/>
</dbReference>
<evidence type="ECO:0000313" key="3">
    <source>
        <dbReference type="EMBL" id="EHM12943.1"/>
    </source>
</evidence>
<dbReference type="HOGENOM" id="CLU_039720_0_0_0"/>
<gene>
    <name evidence="3" type="ORF">JonanDRAFT_0539</name>
</gene>
<dbReference type="PANTHER" id="PTHR47618">
    <property type="entry name" value="BIFUNCTIONAL OLIGORIBONUCLEASE AND PAP PHOSPHATASE NRNA"/>
    <property type="match status" value="1"/>
</dbReference>
<dbReference type="PANTHER" id="PTHR47618:SF1">
    <property type="entry name" value="BIFUNCTIONAL OLIGORIBONUCLEASE AND PAP PHOSPHATASE NRNA"/>
    <property type="match status" value="1"/>
</dbReference>
<dbReference type="STRING" id="885272.JonanDRAFT_0539"/>
<accession>H0UJT4</accession>
<dbReference type="InterPro" id="IPR003156">
    <property type="entry name" value="DHHA1_dom"/>
</dbReference>
<dbReference type="EMBL" id="CM001376">
    <property type="protein sequence ID" value="EHM12943.1"/>
    <property type="molecule type" value="Genomic_DNA"/>
</dbReference>
<dbReference type="Proteomes" id="UP000003806">
    <property type="component" value="Chromosome"/>
</dbReference>
<evidence type="ECO:0000259" key="2">
    <source>
        <dbReference type="Pfam" id="PF02272"/>
    </source>
</evidence>
<dbReference type="Pfam" id="PF01368">
    <property type="entry name" value="DHH"/>
    <property type="match status" value="1"/>
</dbReference>
<dbReference type="OrthoDB" id="9803668at2"/>
<protein>
    <submittedName>
        <fullName evidence="3">Exopolyphosphatase-like enzyme</fullName>
    </submittedName>
</protein>
<proteinExistence type="predicted"/>
<sequence>MTLRRIVDALAGSGHWRLVSHFNPDGDTLGCCSALFSVGLALGKTVEWCGQSAVPARYAFLPHASEYHQANRLPDDGALNVFIDVSCADRGLPGRVDVNVDHHPDNGNFAGLNWVDPTASAAAELVWQIVKELIHPVPQEAAQALLTALVTDTGNFRFSSVTARTLSVGSELIASGAQPGWVDLQLNGQDRLEKLHLWGRCMSRAETLGNHCVLSWLDARDFAETGASEDETDELVNQLTRLKNADLVVLAYEQRDTVRCSVRSRGDWSAREFAGRWGGGGHHNAAGCRLPLPFDGALQKLKEALDDAERSAGRP</sequence>